<dbReference type="RefSeq" id="WP_013606311.1">
    <property type="nucleotide sequence ID" value="NC_015152.1"/>
</dbReference>
<organism evidence="1 2">
    <name type="scientific">Sphaerochaeta globosa (strain ATCC BAA-1886 / DSM 22777 / Buddy)</name>
    <name type="common">Spirochaeta sp. (strain Buddy)</name>
    <dbReference type="NCBI Taxonomy" id="158189"/>
    <lineage>
        <taxon>Bacteria</taxon>
        <taxon>Pseudomonadati</taxon>
        <taxon>Spirochaetota</taxon>
        <taxon>Spirochaetia</taxon>
        <taxon>Spirochaetales</taxon>
        <taxon>Sphaerochaetaceae</taxon>
        <taxon>Sphaerochaeta</taxon>
    </lineage>
</organism>
<proteinExistence type="predicted"/>
<reference evidence="2" key="1">
    <citation type="submission" date="2011-02" db="EMBL/GenBank/DDBJ databases">
        <title>Complete sequence of Spirochaeta sp. Buddy.</title>
        <authorList>
            <person name="Lucas S."/>
            <person name="Copeland A."/>
            <person name="Lapidus A."/>
            <person name="Cheng J.-F."/>
            <person name="Goodwin L."/>
            <person name="Pitluck S."/>
            <person name="Zeytun A."/>
            <person name="Detter J.C."/>
            <person name="Han C."/>
            <person name="Tapia R."/>
            <person name="Land M."/>
            <person name="Hauser L."/>
            <person name="Kyrpides N."/>
            <person name="Ivanova N."/>
            <person name="Mikhailova N."/>
            <person name="Pagani I."/>
            <person name="Ritalahti K.M."/>
            <person name="Loeffler F.E."/>
            <person name="Woyke T."/>
        </authorList>
    </citation>
    <scope>NUCLEOTIDE SEQUENCE [LARGE SCALE GENOMIC DNA]</scope>
    <source>
        <strain evidence="2">ATCC BAA-1886 / DSM 22777 / Buddy</strain>
    </source>
</reference>
<dbReference type="HOGENOM" id="CLU_1414365_0_0_12"/>
<dbReference type="Proteomes" id="UP000008466">
    <property type="component" value="Chromosome"/>
</dbReference>
<sequence length="192" mass="20820">MIKRILVVLCLGIIFLAPLCAFGNERWLSTSFTADYHYGSALPVDTSLGLDISYFLFSPFHGSGFVTKVSTTFSNSITRMAFFLGPAYRSVLAGGVEGYISFGPSFTDIENQVPGGSEEMQLGVGLDVGSRFRFSSAGSLDMALVLGIFADVSLLHIVDGEYLRGWTGNVVPYVGFSFSSIVQYGFPSYTIY</sequence>
<keyword evidence="2" id="KW-1185">Reference proteome</keyword>
<protein>
    <recommendedName>
        <fullName evidence="3">Outer membrane protein beta-barrel domain-containing protein</fullName>
    </recommendedName>
</protein>
<evidence type="ECO:0000313" key="2">
    <source>
        <dbReference type="Proteomes" id="UP000008466"/>
    </source>
</evidence>
<dbReference type="EMBL" id="CP002541">
    <property type="protein sequence ID" value="ADY12458.1"/>
    <property type="molecule type" value="Genomic_DNA"/>
</dbReference>
<dbReference type="STRING" id="158189.SpiBuddy_0631"/>
<dbReference type="OrthoDB" id="9853918at2"/>
<name>F0RY34_SPHGB</name>
<dbReference type="AlphaFoldDB" id="F0RY34"/>
<evidence type="ECO:0000313" key="1">
    <source>
        <dbReference type="EMBL" id="ADY12458.1"/>
    </source>
</evidence>
<gene>
    <name evidence="1" type="ordered locus">SpiBuddy_0631</name>
</gene>
<evidence type="ECO:0008006" key="3">
    <source>
        <dbReference type="Google" id="ProtNLM"/>
    </source>
</evidence>
<accession>F0RY34</accession>
<dbReference type="KEGG" id="sbu:SpiBuddy_0631"/>